<gene>
    <name evidence="1" type="ORF">IAB68_04185</name>
</gene>
<evidence type="ECO:0000313" key="1">
    <source>
        <dbReference type="EMBL" id="HIU40479.1"/>
    </source>
</evidence>
<protein>
    <submittedName>
        <fullName evidence="1">Uncharacterized protein</fullName>
    </submittedName>
</protein>
<sequence>MIKVIEKDFLDDDFIIKPFTKNINLKDNIYFSKDNIYYFGNYKQDKINDIKEKILKNKKRIINAIEHNITFIIHGNSIDLFNNSFKTKDMNLFTAYDKKTIKILFKKLKIKKRKNKKIAIICDLKKGIDTLNFKYKNLLCFK</sequence>
<name>A0A9D1LI00_9FIRM</name>
<dbReference type="AlphaFoldDB" id="A0A9D1LI00"/>
<organism evidence="1 2">
    <name type="scientific">Candidatus Aphodocola excrementigallinarum</name>
    <dbReference type="NCBI Taxonomy" id="2840670"/>
    <lineage>
        <taxon>Bacteria</taxon>
        <taxon>Bacillati</taxon>
        <taxon>Bacillota</taxon>
        <taxon>Bacilli</taxon>
        <taxon>Candidatus Aphodocola</taxon>
    </lineage>
</organism>
<evidence type="ECO:0000313" key="2">
    <source>
        <dbReference type="Proteomes" id="UP000824074"/>
    </source>
</evidence>
<proteinExistence type="predicted"/>
<dbReference type="EMBL" id="DVMT01000041">
    <property type="protein sequence ID" value="HIU40479.1"/>
    <property type="molecule type" value="Genomic_DNA"/>
</dbReference>
<dbReference type="Proteomes" id="UP000824074">
    <property type="component" value="Unassembled WGS sequence"/>
</dbReference>
<accession>A0A9D1LI00</accession>
<reference evidence="1" key="2">
    <citation type="journal article" date="2021" name="PeerJ">
        <title>Extensive microbial diversity within the chicken gut microbiome revealed by metagenomics and culture.</title>
        <authorList>
            <person name="Gilroy R."/>
            <person name="Ravi A."/>
            <person name="Getino M."/>
            <person name="Pursley I."/>
            <person name="Horton D.L."/>
            <person name="Alikhan N.F."/>
            <person name="Baker D."/>
            <person name="Gharbi K."/>
            <person name="Hall N."/>
            <person name="Watson M."/>
            <person name="Adriaenssens E.M."/>
            <person name="Foster-Nyarko E."/>
            <person name="Jarju S."/>
            <person name="Secka A."/>
            <person name="Antonio M."/>
            <person name="Oren A."/>
            <person name="Chaudhuri R.R."/>
            <person name="La Ragione R."/>
            <person name="Hildebrand F."/>
            <person name="Pallen M.J."/>
        </authorList>
    </citation>
    <scope>NUCLEOTIDE SEQUENCE</scope>
    <source>
        <strain evidence="1">CHK193-30670</strain>
    </source>
</reference>
<comment type="caution">
    <text evidence="1">The sequence shown here is derived from an EMBL/GenBank/DDBJ whole genome shotgun (WGS) entry which is preliminary data.</text>
</comment>
<reference evidence="1" key="1">
    <citation type="submission" date="2020-10" db="EMBL/GenBank/DDBJ databases">
        <authorList>
            <person name="Gilroy R."/>
        </authorList>
    </citation>
    <scope>NUCLEOTIDE SEQUENCE</scope>
    <source>
        <strain evidence="1">CHK193-30670</strain>
    </source>
</reference>